<dbReference type="GO" id="GO:0008270">
    <property type="term" value="F:zinc ion binding"/>
    <property type="evidence" value="ECO:0007669"/>
    <property type="project" value="InterPro"/>
</dbReference>
<dbReference type="AlphaFoldDB" id="A0A9W9A3M5"/>
<protein>
    <recommendedName>
        <fullName evidence="2">Zn(2)-C6 fungal-type domain-containing protein</fullName>
    </recommendedName>
</protein>
<dbReference type="EMBL" id="JAOTPV010000018">
    <property type="protein sequence ID" value="KAJ4473160.1"/>
    <property type="molecule type" value="Genomic_DNA"/>
</dbReference>
<evidence type="ECO:0000259" key="2">
    <source>
        <dbReference type="PROSITE" id="PS50048"/>
    </source>
</evidence>
<feature type="compositionally biased region" description="Basic residues" evidence="1">
    <location>
        <begin position="59"/>
        <end position="75"/>
    </location>
</feature>
<dbReference type="Pfam" id="PF00172">
    <property type="entry name" value="Zn_clus"/>
    <property type="match status" value="1"/>
</dbReference>
<dbReference type="Proteomes" id="UP001150266">
    <property type="component" value="Unassembled WGS sequence"/>
</dbReference>
<evidence type="ECO:0000313" key="3">
    <source>
        <dbReference type="EMBL" id="KAJ4473160.1"/>
    </source>
</evidence>
<evidence type="ECO:0000256" key="1">
    <source>
        <dbReference type="SAM" id="MobiDB-lite"/>
    </source>
</evidence>
<dbReference type="InterPro" id="IPR001138">
    <property type="entry name" value="Zn2Cys6_DnaBD"/>
</dbReference>
<gene>
    <name evidence="3" type="ORF">J3R30DRAFT_3296896</name>
</gene>
<proteinExistence type="predicted"/>
<dbReference type="GO" id="GO:0000981">
    <property type="term" value="F:DNA-binding transcription factor activity, RNA polymerase II-specific"/>
    <property type="evidence" value="ECO:0007669"/>
    <property type="project" value="InterPro"/>
</dbReference>
<dbReference type="InterPro" id="IPR036864">
    <property type="entry name" value="Zn2-C6_fun-type_DNA-bd_sf"/>
</dbReference>
<reference evidence="3" key="1">
    <citation type="submission" date="2022-08" db="EMBL/GenBank/DDBJ databases">
        <title>A Global Phylogenomic Analysis of the Shiitake Genus Lentinula.</title>
        <authorList>
            <consortium name="DOE Joint Genome Institute"/>
            <person name="Sierra-Patev S."/>
            <person name="Min B."/>
            <person name="Naranjo-Ortiz M."/>
            <person name="Looney B."/>
            <person name="Konkel Z."/>
            <person name="Slot J.C."/>
            <person name="Sakamoto Y."/>
            <person name="Steenwyk J.L."/>
            <person name="Rokas A."/>
            <person name="Carro J."/>
            <person name="Camarero S."/>
            <person name="Ferreira P."/>
            <person name="Molpeceres G."/>
            <person name="Ruiz-Duenas F.J."/>
            <person name="Serrano A."/>
            <person name="Henrissat B."/>
            <person name="Drula E."/>
            <person name="Hughes K.W."/>
            <person name="Mata J.L."/>
            <person name="Ishikawa N.K."/>
            <person name="Vargas-Isla R."/>
            <person name="Ushijima S."/>
            <person name="Smith C.A."/>
            <person name="Ahrendt S."/>
            <person name="Andreopoulos W."/>
            <person name="He G."/>
            <person name="Labutti K."/>
            <person name="Lipzen A."/>
            <person name="Ng V."/>
            <person name="Riley R."/>
            <person name="Sandor L."/>
            <person name="Barry K."/>
            <person name="Martinez A.T."/>
            <person name="Xiao Y."/>
            <person name="Gibbons J.G."/>
            <person name="Terashima K."/>
            <person name="Grigoriev I.V."/>
            <person name="Hibbett D.S."/>
        </authorList>
    </citation>
    <scope>NUCLEOTIDE SEQUENCE</scope>
    <source>
        <strain evidence="3">JLM2183</strain>
    </source>
</reference>
<keyword evidence="4" id="KW-1185">Reference proteome</keyword>
<sequence>MSVDSRQREPPKKQTLACLFCRERKIACGRPVPGSFDTTCIQCAKRKLLCTYPTESRRGQHKRKSHRHRDPRLQL</sequence>
<dbReference type="PROSITE" id="PS50048">
    <property type="entry name" value="ZN2_CY6_FUNGAL_2"/>
    <property type="match status" value="1"/>
</dbReference>
<feature type="domain" description="Zn(2)-C6 fungal-type" evidence="2">
    <location>
        <begin position="17"/>
        <end position="52"/>
    </location>
</feature>
<dbReference type="SMART" id="SM00066">
    <property type="entry name" value="GAL4"/>
    <property type="match status" value="1"/>
</dbReference>
<feature type="region of interest" description="Disordered" evidence="1">
    <location>
        <begin position="54"/>
        <end position="75"/>
    </location>
</feature>
<dbReference type="PROSITE" id="PS00463">
    <property type="entry name" value="ZN2_CY6_FUNGAL_1"/>
    <property type="match status" value="1"/>
</dbReference>
<evidence type="ECO:0000313" key="4">
    <source>
        <dbReference type="Proteomes" id="UP001150266"/>
    </source>
</evidence>
<organism evidence="3 4">
    <name type="scientific">Lentinula aciculospora</name>
    <dbReference type="NCBI Taxonomy" id="153920"/>
    <lineage>
        <taxon>Eukaryota</taxon>
        <taxon>Fungi</taxon>
        <taxon>Dikarya</taxon>
        <taxon>Basidiomycota</taxon>
        <taxon>Agaricomycotina</taxon>
        <taxon>Agaricomycetes</taxon>
        <taxon>Agaricomycetidae</taxon>
        <taxon>Agaricales</taxon>
        <taxon>Marasmiineae</taxon>
        <taxon>Omphalotaceae</taxon>
        <taxon>Lentinula</taxon>
    </lineage>
</organism>
<dbReference type="SUPFAM" id="SSF57701">
    <property type="entry name" value="Zn2/Cys6 DNA-binding domain"/>
    <property type="match status" value="1"/>
</dbReference>
<comment type="caution">
    <text evidence="3">The sequence shown here is derived from an EMBL/GenBank/DDBJ whole genome shotgun (WGS) entry which is preliminary data.</text>
</comment>
<accession>A0A9W9A3M5</accession>
<dbReference type="Gene3D" id="4.10.240.10">
    <property type="entry name" value="Zn(2)-C6 fungal-type DNA-binding domain"/>
    <property type="match status" value="1"/>
</dbReference>
<name>A0A9W9A3M5_9AGAR</name>
<dbReference type="OrthoDB" id="39175at2759"/>